<keyword evidence="4" id="KW-0804">Transcription</keyword>
<dbReference type="PIRSF" id="PIRSF036625">
    <property type="entry name" value="GAF_ANTAR"/>
    <property type="match status" value="1"/>
</dbReference>
<gene>
    <name evidence="6" type="ORF">OSB52_22025</name>
</gene>
<dbReference type="InterPro" id="IPR029016">
    <property type="entry name" value="GAF-like_dom_sf"/>
</dbReference>
<organism evidence="6 7">
    <name type="scientific">Gordonia aquimaris</name>
    <dbReference type="NCBI Taxonomy" id="2984863"/>
    <lineage>
        <taxon>Bacteria</taxon>
        <taxon>Bacillati</taxon>
        <taxon>Actinomycetota</taxon>
        <taxon>Actinomycetes</taxon>
        <taxon>Mycobacteriales</taxon>
        <taxon>Gordoniaceae</taxon>
        <taxon>Gordonia</taxon>
    </lineage>
</organism>
<feature type="domain" description="ANTAR" evidence="5">
    <location>
        <begin position="158"/>
        <end position="219"/>
    </location>
</feature>
<keyword evidence="7" id="KW-1185">Reference proteome</keyword>
<dbReference type="InterPro" id="IPR003018">
    <property type="entry name" value="GAF"/>
</dbReference>
<evidence type="ECO:0000256" key="2">
    <source>
        <dbReference type="ARBA" id="ARBA00022777"/>
    </source>
</evidence>
<dbReference type="EMBL" id="JAPKFM010000032">
    <property type="protein sequence ID" value="MCX2966758.1"/>
    <property type="molecule type" value="Genomic_DNA"/>
</dbReference>
<dbReference type="InterPro" id="IPR012074">
    <property type="entry name" value="GAF_ANTAR"/>
</dbReference>
<evidence type="ECO:0000256" key="3">
    <source>
        <dbReference type="ARBA" id="ARBA00023015"/>
    </source>
</evidence>
<dbReference type="SUPFAM" id="SSF55781">
    <property type="entry name" value="GAF domain-like"/>
    <property type="match status" value="1"/>
</dbReference>
<comment type="caution">
    <text evidence="6">The sequence shown here is derived from an EMBL/GenBank/DDBJ whole genome shotgun (WGS) entry which is preliminary data.</text>
</comment>
<keyword evidence="2" id="KW-0418">Kinase</keyword>
<dbReference type="Gene3D" id="3.30.450.40">
    <property type="match status" value="1"/>
</dbReference>
<dbReference type="Proteomes" id="UP001143347">
    <property type="component" value="Unassembled WGS sequence"/>
</dbReference>
<evidence type="ECO:0000256" key="4">
    <source>
        <dbReference type="ARBA" id="ARBA00023163"/>
    </source>
</evidence>
<evidence type="ECO:0000256" key="1">
    <source>
        <dbReference type="ARBA" id="ARBA00022679"/>
    </source>
</evidence>
<dbReference type="GO" id="GO:0016301">
    <property type="term" value="F:kinase activity"/>
    <property type="evidence" value="ECO:0007669"/>
    <property type="project" value="UniProtKB-KW"/>
</dbReference>
<protein>
    <submittedName>
        <fullName evidence="6">GAF and ANTAR domain-containing protein</fullName>
    </submittedName>
</protein>
<dbReference type="GO" id="GO:0003723">
    <property type="term" value="F:RNA binding"/>
    <property type="evidence" value="ECO:0007669"/>
    <property type="project" value="InterPro"/>
</dbReference>
<dbReference type="RefSeq" id="WP_266063528.1">
    <property type="nucleotide sequence ID" value="NZ_JAPKFM010000032.1"/>
</dbReference>
<dbReference type="Gene3D" id="1.10.10.10">
    <property type="entry name" value="Winged helix-like DNA-binding domain superfamily/Winged helix DNA-binding domain"/>
    <property type="match status" value="1"/>
</dbReference>
<dbReference type="InterPro" id="IPR005561">
    <property type="entry name" value="ANTAR"/>
</dbReference>
<keyword evidence="1" id="KW-0808">Transferase</keyword>
<evidence type="ECO:0000259" key="5">
    <source>
        <dbReference type="PROSITE" id="PS50921"/>
    </source>
</evidence>
<dbReference type="InterPro" id="IPR036388">
    <property type="entry name" value="WH-like_DNA-bd_sf"/>
</dbReference>
<dbReference type="PROSITE" id="PS50921">
    <property type="entry name" value="ANTAR"/>
    <property type="match status" value="1"/>
</dbReference>
<name>A0A9X3D8A8_9ACTN</name>
<dbReference type="InterPro" id="IPR011006">
    <property type="entry name" value="CheY-like_superfamily"/>
</dbReference>
<sequence length="226" mass="24418">MDSVQTTRMAELIREIRTEGDDTAAVLGRISTAAVDSVPGTEYASVTMVTAGRIETPVVVGDLAGKSDALQREFNEGPCVRSAVDDTTIIIDDMRREDRWPRYAEAATELGIGSMACFCLYIDGHDFGALNLLSTTTHAFEPDAIAVGQLFAAHCATAFSAVREKDQLLTALSSRDIIGQAKGMIMERYRIDADQAFRLLARLSQDSNTKLVDVAKQIIEAGPGVD</sequence>
<dbReference type="SMART" id="SM01012">
    <property type="entry name" value="ANTAR"/>
    <property type="match status" value="1"/>
</dbReference>
<dbReference type="AlphaFoldDB" id="A0A9X3D8A8"/>
<keyword evidence="3" id="KW-0805">Transcription regulation</keyword>
<evidence type="ECO:0000313" key="6">
    <source>
        <dbReference type="EMBL" id="MCX2966758.1"/>
    </source>
</evidence>
<reference evidence="6" key="1">
    <citation type="submission" date="2022-10" db="EMBL/GenBank/DDBJ databases">
        <title>WGS of marine actinomycetes from Thailand.</title>
        <authorList>
            <person name="Thawai C."/>
        </authorList>
    </citation>
    <scope>NUCLEOTIDE SEQUENCE</scope>
    <source>
        <strain evidence="6">SW21</strain>
    </source>
</reference>
<dbReference type="Pfam" id="PF13185">
    <property type="entry name" value="GAF_2"/>
    <property type="match status" value="1"/>
</dbReference>
<proteinExistence type="predicted"/>
<dbReference type="Pfam" id="PF03861">
    <property type="entry name" value="ANTAR"/>
    <property type="match status" value="1"/>
</dbReference>
<evidence type="ECO:0000313" key="7">
    <source>
        <dbReference type="Proteomes" id="UP001143347"/>
    </source>
</evidence>
<dbReference type="SUPFAM" id="SSF52172">
    <property type="entry name" value="CheY-like"/>
    <property type="match status" value="1"/>
</dbReference>
<accession>A0A9X3D8A8</accession>